<evidence type="ECO:0000256" key="1">
    <source>
        <dbReference type="SAM" id="MobiDB-lite"/>
    </source>
</evidence>
<protein>
    <recommendedName>
        <fullName evidence="5">Transmembrane protein</fullName>
    </recommendedName>
</protein>
<dbReference type="VEuPathDB" id="ToxoDB:TGME49_259030"/>
<gene>
    <name evidence="3" type="ORF">TGRH88_070980</name>
</gene>
<dbReference type="EMBL" id="JAAUHK010000194">
    <property type="protein sequence ID" value="KAF4641288.1"/>
    <property type="molecule type" value="Genomic_DNA"/>
</dbReference>
<comment type="caution">
    <text evidence="3">The sequence shown here is derived from an EMBL/GenBank/DDBJ whole genome shotgun (WGS) entry which is preliminary data.</text>
</comment>
<keyword evidence="2" id="KW-1133">Transmembrane helix</keyword>
<evidence type="ECO:0000256" key="2">
    <source>
        <dbReference type="SAM" id="Phobius"/>
    </source>
</evidence>
<evidence type="ECO:0000313" key="3">
    <source>
        <dbReference type="EMBL" id="KAF4641288.1"/>
    </source>
</evidence>
<dbReference type="AlphaFoldDB" id="A0A7J6K271"/>
<dbReference type="Proteomes" id="UP000557509">
    <property type="component" value="Unassembled WGS sequence"/>
</dbReference>
<evidence type="ECO:0000313" key="4">
    <source>
        <dbReference type="Proteomes" id="UP000557509"/>
    </source>
</evidence>
<feature type="region of interest" description="Disordered" evidence="1">
    <location>
        <begin position="133"/>
        <end position="153"/>
    </location>
</feature>
<keyword evidence="2" id="KW-0812">Transmembrane</keyword>
<keyword evidence="2" id="KW-0472">Membrane</keyword>
<name>A0A7J6K271_TOXGO</name>
<feature type="compositionally biased region" description="Basic and acidic residues" evidence="1">
    <location>
        <begin position="133"/>
        <end position="150"/>
    </location>
</feature>
<feature type="compositionally biased region" description="Polar residues" evidence="1">
    <location>
        <begin position="49"/>
        <end position="58"/>
    </location>
</feature>
<feature type="region of interest" description="Disordered" evidence="1">
    <location>
        <begin position="181"/>
        <end position="206"/>
    </location>
</feature>
<evidence type="ECO:0008006" key="5">
    <source>
        <dbReference type="Google" id="ProtNLM"/>
    </source>
</evidence>
<feature type="region of interest" description="Disordered" evidence="1">
    <location>
        <begin position="48"/>
        <end position="79"/>
    </location>
</feature>
<reference evidence="3 4" key="1">
    <citation type="submission" date="2020-03" db="EMBL/GenBank/DDBJ databases">
        <title>Genome sequence of Toxoplasma gondii RH-88 strain.</title>
        <authorList>
            <person name="Lorenzi H.A."/>
            <person name="Venepally P."/>
            <person name="Rozenberg A."/>
            <person name="Sibley D."/>
        </authorList>
    </citation>
    <scope>NUCLEOTIDE SEQUENCE [LARGE SCALE GENOMIC DNA]</scope>
    <source>
        <strain evidence="3 4">RH-88</strain>
    </source>
</reference>
<sequence length="206" mass="23002">MRNSFYETRKAAHLRATAARRVRDSRLSGERTTFARPSFADATAALVRTSPTKTQAAQTPERDGNDEEDVPLTRPKKRTFRSLSLPNHRRNKRVKQVLQWGALGLAVLALAASAGFAARPEAPKAALEVQRVRKTDAETRRKGAQQKDKQAQTVEQKGLFRSFERSFIDTVKKPALNVRRTVDDTVSETQSSAAEGDQEGEEIKQE</sequence>
<proteinExistence type="predicted"/>
<feature type="transmembrane region" description="Helical" evidence="2">
    <location>
        <begin position="97"/>
        <end position="118"/>
    </location>
</feature>
<accession>A0A7J6K271</accession>
<keyword evidence="4" id="KW-1185">Reference proteome</keyword>
<organism evidence="3 4">
    <name type="scientific">Toxoplasma gondii</name>
    <dbReference type="NCBI Taxonomy" id="5811"/>
    <lineage>
        <taxon>Eukaryota</taxon>
        <taxon>Sar</taxon>
        <taxon>Alveolata</taxon>
        <taxon>Apicomplexa</taxon>
        <taxon>Conoidasida</taxon>
        <taxon>Coccidia</taxon>
        <taxon>Eucoccidiorida</taxon>
        <taxon>Eimeriorina</taxon>
        <taxon>Sarcocystidae</taxon>
        <taxon>Toxoplasma</taxon>
    </lineage>
</organism>